<proteinExistence type="inferred from homology"/>
<comment type="cofactor">
    <cofactor evidence="10">
        <name>Mn(2+)</name>
        <dbReference type="ChEBI" id="CHEBI:29035"/>
    </cofactor>
    <cofactor evidence="10">
        <name>Fe(2+)</name>
        <dbReference type="ChEBI" id="CHEBI:29033"/>
    </cofactor>
    <text evidence="10">Binds 1 Mn(2+) or Fe(2+) ion per subunit.</text>
</comment>
<accession>A0A1P8Q1P5</accession>
<dbReference type="OrthoDB" id="8659436at2"/>
<evidence type="ECO:0000256" key="9">
    <source>
        <dbReference type="PIRSR" id="PIRSR602481-1"/>
    </source>
</evidence>
<reference evidence="12" key="1">
    <citation type="submission" date="2016-12" db="EMBL/GenBank/DDBJ databases">
        <authorList>
            <person name="Jung M.Y."/>
            <person name="Lee S.H."/>
        </authorList>
    </citation>
    <scope>NUCLEOTIDE SEQUENCE [LARGE SCALE GENOMIC DNA]</scope>
    <source>
        <strain evidence="12">WiKim39</strain>
    </source>
</reference>
<dbReference type="AlphaFoldDB" id="A0A1P8Q1P5"/>
<gene>
    <name evidence="11" type="ORF">BTM29_04130</name>
</gene>
<dbReference type="STRING" id="1847728.BTM29_04130"/>
<feature type="binding site" evidence="10">
    <location>
        <position position="123"/>
    </location>
    <ligand>
        <name>Fe cation</name>
        <dbReference type="ChEBI" id="CHEBI:24875"/>
    </ligand>
</feature>
<feature type="binding site" evidence="9">
    <location>
        <position position="134"/>
    </location>
    <ligand>
        <name>Zn(2+)</name>
        <dbReference type="ChEBI" id="CHEBI:29105"/>
    </ligand>
</feature>
<dbReference type="InterPro" id="IPR002481">
    <property type="entry name" value="FUR"/>
</dbReference>
<keyword evidence="10" id="KW-0408">Iron</keyword>
<keyword evidence="4" id="KW-0678">Repressor</keyword>
<keyword evidence="12" id="KW-1185">Reference proteome</keyword>
<evidence type="ECO:0000313" key="11">
    <source>
        <dbReference type="EMBL" id="APX71790.1"/>
    </source>
</evidence>
<dbReference type="PANTHER" id="PTHR33202:SF1">
    <property type="entry name" value="FERRIC UPTAKE REGULATION PROTEIN"/>
    <property type="match status" value="1"/>
</dbReference>
<keyword evidence="8" id="KW-0804">Transcription</keyword>
<dbReference type="InterPro" id="IPR036390">
    <property type="entry name" value="WH_DNA-bd_sf"/>
</dbReference>
<comment type="subcellular location">
    <subcellularLocation>
        <location evidence="1">Cytoplasm</location>
    </subcellularLocation>
</comment>
<evidence type="ECO:0000256" key="10">
    <source>
        <dbReference type="PIRSR" id="PIRSR602481-2"/>
    </source>
</evidence>
<feature type="binding site" evidence="9">
    <location>
        <position position="94"/>
    </location>
    <ligand>
        <name>Zn(2+)</name>
        <dbReference type="ChEBI" id="CHEBI:29105"/>
    </ligand>
</feature>
<dbReference type="Pfam" id="PF01475">
    <property type="entry name" value="FUR"/>
    <property type="match status" value="1"/>
</dbReference>
<keyword evidence="5 9" id="KW-0862">Zinc</keyword>
<dbReference type="GO" id="GO:0000976">
    <property type="term" value="F:transcription cis-regulatory region binding"/>
    <property type="evidence" value="ECO:0007669"/>
    <property type="project" value="TreeGrafter"/>
</dbReference>
<dbReference type="SUPFAM" id="SSF46785">
    <property type="entry name" value="Winged helix' DNA-binding domain"/>
    <property type="match status" value="1"/>
</dbReference>
<evidence type="ECO:0000256" key="3">
    <source>
        <dbReference type="ARBA" id="ARBA00022490"/>
    </source>
</evidence>
<feature type="binding site" evidence="9">
    <location>
        <position position="131"/>
    </location>
    <ligand>
        <name>Zn(2+)</name>
        <dbReference type="ChEBI" id="CHEBI:29105"/>
    </ligand>
</feature>
<protein>
    <submittedName>
        <fullName evidence="11">Transcriptional repressor</fullName>
    </submittedName>
</protein>
<dbReference type="Gene3D" id="1.10.10.10">
    <property type="entry name" value="Winged helix-like DNA-binding domain superfamily/Winged helix DNA-binding domain"/>
    <property type="match status" value="1"/>
</dbReference>
<dbReference type="CDD" id="cd07153">
    <property type="entry name" value="Fur_like"/>
    <property type="match status" value="1"/>
</dbReference>
<feature type="binding site" evidence="9">
    <location>
        <position position="97"/>
    </location>
    <ligand>
        <name>Zn(2+)</name>
        <dbReference type="ChEBI" id="CHEBI:29105"/>
    </ligand>
</feature>
<evidence type="ECO:0000256" key="1">
    <source>
        <dbReference type="ARBA" id="ARBA00004496"/>
    </source>
</evidence>
<dbReference type="RefSeq" id="WP_076614294.1">
    <property type="nucleotide sequence ID" value="NZ_CP019323.1"/>
</dbReference>
<dbReference type="PANTHER" id="PTHR33202">
    <property type="entry name" value="ZINC UPTAKE REGULATION PROTEIN"/>
    <property type="match status" value="1"/>
</dbReference>
<dbReference type="GO" id="GO:0003700">
    <property type="term" value="F:DNA-binding transcription factor activity"/>
    <property type="evidence" value="ECO:0007669"/>
    <property type="project" value="InterPro"/>
</dbReference>
<dbReference type="Gene3D" id="3.30.1490.190">
    <property type="match status" value="1"/>
</dbReference>
<keyword evidence="6" id="KW-0805">Transcription regulation</keyword>
<dbReference type="EMBL" id="CP019323">
    <property type="protein sequence ID" value="APX71790.1"/>
    <property type="molecule type" value="Genomic_DNA"/>
</dbReference>
<evidence type="ECO:0000256" key="7">
    <source>
        <dbReference type="ARBA" id="ARBA00023125"/>
    </source>
</evidence>
<dbReference type="KEGG" id="lalw:BTM29_04130"/>
<keyword evidence="3" id="KW-0963">Cytoplasm</keyword>
<sequence>MEEAIKILRDNHYKVTKQRMDLIDFLSNYTDNYVPISSVDDYMKSIYPGISNNTVYRNLKEFSDIGLVEYQEKNKTMIKFQCDFDQMHHHHFICTNCGKVIELKACPLSFFTDQLPGCVVESHAMEIYGLCPDCSKKERNNTRVISEH</sequence>
<name>A0A1P8Q1P5_9LACO</name>
<evidence type="ECO:0000256" key="2">
    <source>
        <dbReference type="ARBA" id="ARBA00007957"/>
    </source>
</evidence>
<evidence type="ECO:0000256" key="8">
    <source>
        <dbReference type="ARBA" id="ARBA00023163"/>
    </source>
</evidence>
<evidence type="ECO:0000256" key="5">
    <source>
        <dbReference type="ARBA" id="ARBA00022833"/>
    </source>
</evidence>
<dbReference type="GO" id="GO:1900376">
    <property type="term" value="P:regulation of secondary metabolite biosynthetic process"/>
    <property type="evidence" value="ECO:0007669"/>
    <property type="project" value="TreeGrafter"/>
</dbReference>
<dbReference type="InterPro" id="IPR043135">
    <property type="entry name" value="Fur_C"/>
</dbReference>
<dbReference type="GO" id="GO:0008270">
    <property type="term" value="F:zinc ion binding"/>
    <property type="evidence" value="ECO:0007669"/>
    <property type="project" value="TreeGrafter"/>
</dbReference>
<dbReference type="InterPro" id="IPR036388">
    <property type="entry name" value="WH-like_DNA-bd_sf"/>
</dbReference>
<keyword evidence="7" id="KW-0238">DNA-binding</keyword>
<evidence type="ECO:0000256" key="4">
    <source>
        <dbReference type="ARBA" id="ARBA00022491"/>
    </source>
</evidence>
<evidence type="ECO:0000313" key="12">
    <source>
        <dbReference type="Proteomes" id="UP000187499"/>
    </source>
</evidence>
<dbReference type="Proteomes" id="UP000187499">
    <property type="component" value="Chromosome"/>
</dbReference>
<comment type="similarity">
    <text evidence="2">Belongs to the Fur family.</text>
</comment>
<evidence type="ECO:0000256" key="6">
    <source>
        <dbReference type="ARBA" id="ARBA00023015"/>
    </source>
</evidence>
<keyword evidence="9" id="KW-0479">Metal-binding</keyword>
<organism evidence="11 12">
    <name type="scientific">Companilactobacillus allii</name>
    <dbReference type="NCBI Taxonomy" id="1847728"/>
    <lineage>
        <taxon>Bacteria</taxon>
        <taxon>Bacillati</taxon>
        <taxon>Bacillota</taxon>
        <taxon>Bacilli</taxon>
        <taxon>Lactobacillales</taxon>
        <taxon>Lactobacillaceae</taxon>
        <taxon>Companilactobacillus</taxon>
    </lineage>
</organism>
<comment type="cofactor">
    <cofactor evidence="9">
        <name>Zn(2+)</name>
        <dbReference type="ChEBI" id="CHEBI:29105"/>
    </cofactor>
    <text evidence="9">Binds 1 zinc ion per subunit.</text>
</comment>
<dbReference type="GO" id="GO:0045892">
    <property type="term" value="P:negative regulation of DNA-templated transcription"/>
    <property type="evidence" value="ECO:0007669"/>
    <property type="project" value="TreeGrafter"/>
</dbReference>
<feature type="binding site" evidence="10">
    <location>
        <position position="88"/>
    </location>
    <ligand>
        <name>Fe cation</name>
        <dbReference type="ChEBI" id="CHEBI:24875"/>
    </ligand>
</feature>
<dbReference type="GO" id="GO:0005737">
    <property type="term" value="C:cytoplasm"/>
    <property type="evidence" value="ECO:0007669"/>
    <property type="project" value="UniProtKB-SubCell"/>
</dbReference>